<reference evidence="1 2" key="1">
    <citation type="journal article" date="2015" name="Int. J. Syst. Evol. Microbiol.">
        <title>Carboxylicivirga linearis sp. nov., isolated from a sea cucumber culture pond.</title>
        <authorList>
            <person name="Wang F.Q."/>
            <person name="Zhou Y.X."/>
            <person name="Lin X.Z."/>
            <person name="Chen G.J."/>
            <person name="Du Z.J."/>
        </authorList>
    </citation>
    <scope>NUCLEOTIDE SEQUENCE [LARGE SCALE GENOMIC DNA]</scope>
    <source>
        <strain evidence="1 2">FB218</strain>
    </source>
</reference>
<proteinExistence type="predicted"/>
<name>A0ABS5K1V6_9BACT</name>
<keyword evidence="2" id="KW-1185">Reference proteome</keyword>
<gene>
    <name evidence="1" type="ORF">KEM10_22875</name>
</gene>
<dbReference type="RefSeq" id="WP_212220370.1">
    <property type="nucleotide sequence ID" value="NZ_JAGUCO010000042.1"/>
</dbReference>
<comment type="caution">
    <text evidence="1">The sequence shown here is derived from an EMBL/GenBank/DDBJ whole genome shotgun (WGS) entry which is preliminary data.</text>
</comment>
<dbReference type="EMBL" id="JAGUCO010000042">
    <property type="protein sequence ID" value="MBS2101148.1"/>
    <property type="molecule type" value="Genomic_DNA"/>
</dbReference>
<dbReference type="Proteomes" id="UP000708576">
    <property type="component" value="Unassembled WGS sequence"/>
</dbReference>
<evidence type="ECO:0000313" key="1">
    <source>
        <dbReference type="EMBL" id="MBS2101148.1"/>
    </source>
</evidence>
<accession>A0ABS5K1V6</accession>
<protein>
    <submittedName>
        <fullName evidence="1">Uncharacterized protein</fullName>
    </submittedName>
</protein>
<organism evidence="1 2">
    <name type="scientific">Carboxylicivirga linearis</name>
    <dbReference type="NCBI Taxonomy" id="1628157"/>
    <lineage>
        <taxon>Bacteria</taxon>
        <taxon>Pseudomonadati</taxon>
        <taxon>Bacteroidota</taxon>
        <taxon>Bacteroidia</taxon>
        <taxon>Marinilabiliales</taxon>
        <taxon>Marinilabiliaceae</taxon>
        <taxon>Carboxylicivirga</taxon>
    </lineage>
</organism>
<evidence type="ECO:0000313" key="2">
    <source>
        <dbReference type="Proteomes" id="UP000708576"/>
    </source>
</evidence>
<sequence>MSTTRIIKRNKELEVYFLRYIRTAYYQTLLGEVDETDIDDILKQERVLENFKDALNELADILEQKYNLVIDYNTHDCIANKIIIEVSEYYVQKYSIHKILEMTEKYYEFQEANKQENLMNEILNISITECSKCGKRRDKVRESKIPPEMLNQIIEEKIEVDYYLHCPNCNEYSMIIKE</sequence>